<sequence length="123" mass="13647">MPALIGSSSPAPSSAPASSTRAELRTADRRDNVNRNDYDCADTPDPSTPTTVYEDGEPPTRERIVALLAQLDVPAEFVHQAVEFANRPHAERMLILFVQLFELRQSVKETLALVQAQNDERDE</sequence>
<evidence type="ECO:0000256" key="1">
    <source>
        <dbReference type="SAM" id="MobiDB-lite"/>
    </source>
</evidence>
<proteinExistence type="predicted"/>
<organism evidence="2 3">
    <name type="scientific">Geranomyces variabilis</name>
    <dbReference type="NCBI Taxonomy" id="109894"/>
    <lineage>
        <taxon>Eukaryota</taxon>
        <taxon>Fungi</taxon>
        <taxon>Fungi incertae sedis</taxon>
        <taxon>Chytridiomycota</taxon>
        <taxon>Chytridiomycota incertae sedis</taxon>
        <taxon>Chytridiomycetes</taxon>
        <taxon>Spizellomycetales</taxon>
        <taxon>Powellomycetaceae</taxon>
        <taxon>Geranomyces</taxon>
    </lineage>
</organism>
<feature type="compositionally biased region" description="Low complexity" evidence="1">
    <location>
        <begin position="7"/>
        <end position="19"/>
    </location>
</feature>
<reference evidence="2" key="1">
    <citation type="submission" date="2020-05" db="EMBL/GenBank/DDBJ databases">
        <title>Phylogenomic resolution of chytrid fungi.</title>
        <authorList>
            <person name="Stajich J.E."/>
            <person name="Amses K."/>
            <person name="Simmons R."/>
            <person name="Seto K."/>
            <person name="Myers J."/>
            <person name="Bonds A."/>
            <person name="Quandt C.A."/>
            <person name="Barry K."/>
            <person name="Liu P."/>
            <person name="Grigoriev I."/>
            <person name="Longcore J.E."/>
            <person name="James T.Y."/>
        </authorList>
    </citation>
    <scope>NUCLEOTIDE SEQUENCE</scope>
    <source>
        <strain evidence="2">JEL0379</strain>
    </source>
</reference>
<dbReference type="Proteomes" id="UP001212152">
    <property type="component" value="Unassembled WGS sequence"/>
</dbReference>
<feature type="compositionally biased region" description="Basic and acidic residues" evidence="1">
    <location>
        <begin position="22"/>
        <end position="38"/>
    </location>
</feature>
<keyword evidence="3" id="KW-1185">Reference proteome</keyword>
<feature type="region of interest" description="Disordered" evidence="1">
    <location>
        <begin position="1"/>
        <end position="58"/>
    </location>
</feature>
<name>A0AAD5TSG8_9FUNG</name>
<comment type="caution">
    <text evidence="2">The sequence shown here is derived from an EMBL/GenBank/DDBJ whole genome shotgun (WGS) entry which is preliminary data.</text>
</comment>
<dbReference type="AlphaFoldDB" id="A0AAD5TSG8"/>
<protein>
    <submittedName>
        <fullName evidence="2">Uncharacterized protein</fullName>
    </submittedName>
</protein>
<gene>
    <name evidence="2" type="ORF">HDU87_000288</name>
</gene>
<dbReference type="EMBL" id="JADGJQ010000001">
    <property type="protein sequence ID" value="KAJ3185664.1"/>
    <property type="molecule type" value="Genomic_DNA"/>
</dbReference>
<evidence type="ECO:0000313" key="3">
    <source>
        <dbReference type="Proteomes" id="UP001212152"/>
    </source>
</evidence>
<accession>A0AAD5TSG8</accession>
<evidence type="ECO:0000313" key="2">
    <source>
        <dbReference type="EMBL" id="KAJ3185664.1"/>
    </source>
</evidence>